<dbReference type="InterPro" id="IPR011009">
    <property type="entry name" value="Kinase-like_dom_sf"/>
</dbReference>
<dbReference type="GO" id="GO:0005783">
    <property type="term" value="C:endoplasmic reticulum"/>
    <property type="evidence" value="ECO:0007669"/>
    <property type="project" value="UniProtKB-ARBA"/>
</dbReference>
<evidence type="ECO:0000256" key="21">
    <source>
        <dbReference type="ARBA" id="ARBA00023128"/>
    </source>
</evidence>
<dbReference type="InterPro" id="IPR008271">
    <property type="entry name" value="Ser/Thr_kinase_AS"/>
</dbReference>
<dbReference type="GO" id="GO:0005741">
    <property type="term" value="C:mitochondrial outer membrane"/>
    <property type="evidence" value="ECO:0007669"/>
    <property type="project" value="UniProtKB-SubCell"/>
</dbReference>
<evidence type="ECO:0000256" key="1">
    <source>
        <dbReference type="ARBA" id="ARBA00001946"/>
    </source>
</evidence>
<evidence type="ECO:0000256" key="27">
    <source>
        <dbReference type="ARBA" id="ARBA00071830"/>
    </source>
</evidence>
<evidence type="ECO:0000256" key="14">
    <source>
        <dbReference type="ARBA" id="ARBA00022787"/>
    </source>
</evidence>
<evidence type="ECO:0000313" key="31">
    <source>
        <dbReference type="Proteomes" id="UP000829720"/>
    </source>
</evidence>
<comment type="catalytic activity">
    <reaction evidence="24">
        <text>L-threonyl-[protein] + ATP = O-phospho-L-threonyl-[protein] + ADP + H(+)</text>
        <dbReference type="Rhea" id="RHEA:46608"/>
        <dbReference type="Rhea" id="RHEA-COMP:11060"/>
        <dbReference type="Rhea" id="RHEA-COMP:11605"/>
        <dbReference type="ChEBI" id="CHEBI:15378"/>
        <dbReference type="ChEBI" id="CHEBI:30013"/>
        <dbReference type="ChEBI" id="CHEBI:30616"/>
        <dbReference type="ChEBI" id="CHEBI:61977"/>
        <dbReference type="ChEBI" id="CHEBI:456216"/>
        <dbReference type="EC" id="2.7.11.1"/>
    </reaction>
</comment>
<evidence type="ECO:0000256" key="7">
    <source>
        <dbReference type="ARBA" id="ARBA00022527"/>
    </source>
</evidence>
<dbReference type="InterPro" id="IPR051511">
    <property type="entry name" value="MitoQC_Scaffold_Kinases"/>
</dbReference>
<comment type="cofactor">
    <cofactor evidence="1">
        <name>Mg(2+)</name>
        <dbReference type="ChEBI" id="CHEBI:18420"/>
    </cofactor>
</comment>
<evidence type="ECO:0000256" key="2">
    <source>
        <dbReference type="ARBA" id="ARBA00004434"/>
    </source>
</evidence>
<keyword evidence="12" id="KW-0547">Nucleotide-binding</keyword>
<dbReference type="SMART" id="SM00220">
    <property type="entry name" value="S_TKc"/>
    <property type="match status" value="1"/>
</dbReference>
<dbReference type="Pfam" id="PF00069">
    <property type="entry name" value="Pkinase"/>
    <property type="match status" value="1"/>
</dbReference>
<keyword evidence="21" id="KW-0496">Mitochondrion</keyword>
<keyword evidence="15" id="KW-0999">Mitochondrion inner membrane</keyword>
<evidence type="ECO:0000256" key="6">
    <source>
        <dbReference type="ARBA" id="ARBA00022490"/>
    </source>
</evidence>
<evidence type="ECO:0000256" key="18">
    <source>
        <dbReference type="ARBA" id="ARBA00022946"/>
    </source>
</evidence>
<evidence type="ECO:0000256" key="19">
    <source>
        <dbReference type="ARBA" id="ARBA00022989"/>
    </source>
</evidence>
<keyword evidence="16" id="KW-0067">ATP-binding</keyword>
<evidence type="ECO:0000256" key="23">
    <source>
        <dbReference type="ARBA" id="ARBA00038349"/>
    </source>
</evidence>
<dbReference type="EC" id="2.7.11.1" evidence="5"/>
<dbReference type="PANTHER" id="PTHR22972">
    <property type="entry name" value="SERINE/THREONINE PROTEIN KINASE"/>
    <property type="match status" value="1"/>
</dbReference>
<keyword evidence="13" id="KW-0418">Kinase</keyword>
<dbReference type="PROSITE" id="PS00108">
    <property type="entry name" value="PROTEIN_KINASE_ST"/>
    <property type="match status" value="1"/>
</dbReference>
<evidence type="ECO:0000256" key="25">
    <source>
        <dbReference type="ARBA" id="ARBA00048679"/>
    </source>
</evidence>
<dbReference type="PROSITE" id="PS50011">
    <property type="entry name" value="PROTEIN_KINASE_DOM"/>
    <property type="match status" value="1"/>
</dbReference>
<keyword evidence="7" id="KW-0723">Serine/threonine-protein kinase</keyword>
<evidence type="ECO:0000256" key="17">
    <source>
        <dbReference type="ARBA" id="ARBA00022842"/>
    </source>
</evidence>
<dbReference type="SUPFAM" id="SSF56112">
    <property type="entry name" value="Protein kinase-like (PK-like)"/>
    <property type="match status" value="1"/>
</dbReference>
<dbReference type="EMBL" id="JAERUA010000007">
    <property type="protein sequence ID" value="KAI1897138.1"/>
    <property type="molecule type" value="Genomic_DNA"/>
</dbReference>
<sequence>MSVKHAISRGLELGRSVFQLGLLKPAARVAAKFRGERLRVGQPARTVQPQTFLPSRYRYYRMSLSGLAAQLQSRGFRRLLGSGSPRNRGVFLALGLGLGLIEQQLEDDRKSSATCQEIQALFRKKKFQSPQKPFTLGYKLEDYVIGKQIGKGCNAAVYEAAAFAAPQDDGKCSLVELDSSGSVEWQEARAVRSCSIASYPLAVKMMWNIGAGSSSEAILSSMSQELVPTGPQAVKQENAVVPLNGHFGCVPKRVTAHPNVIRVHRAFTAEVPLLPGAREEYPDVLPARLNPAGLGNNRTLFLVMKNYPCTLRQYLEVTVPSRRQGALMVLQLLEGVDHLCKQGVAHRDLKSDNVLLEFDSGGCPRLVITDFGCCLAERDCGLQLPFTSHWVNRGGNGCLMAPEVATAVPGPGVVIDYSKADAWAVGAMAYEVFGRPNPFYSTGSEGLESRRYQETQLPLLPAGVPADTQLVVRLLLRRSPSKRPSARVAADILHLSLWGGQALANQDQASMKKIADWLLCQSAAVLLRGGGPGRSSVEAELQRCFLANLGLEDLRMAAGFLLFGREQQNRGIAAN</sequence>
<evidence type="ECO:0000256" key="12">
    <source>
        <dbReference type="ARBA" id="ARBA00022741"/>
    </source>
</evidence>
<dbReference type="GO" id="GO:0043066">
    <property type="term" value="P:negative regulation of apoptotic process"/>
    <property type="evidence" value="ECO:0007669"/>
    <property type="project" value="UniProtKB-ARBA"/>
</dbReference>
<keyword evidence="8" id="KW-0597">Phosphoprotein</keyword>
<evidence type="ECO:0000256" key="3">
    <source>
        <dbReference type="ARBA" id="ARBA00004514"/>
    </source>
</evidence>
<evidence type="ECO:0000259" key="29">
    <source>
        <dbReference type="PROSITE" id="PS50011"/>
    </source>
</evidence>
<dbReference type="CDD" id="cd14018">
    <property type="entry name" value="STKc_PINK1"/>
    <property type="match status" value="1"/>
</dbReference>
<evidence type="ECO:0000313" key="30">
    <source>
        <dbReference type="EMBL" id="KAI1897138.1"/>
    </source>
</evidence>
<dbReference type="PANTHER" id="PTHR22972:SF7">
    <property type="entry name" value="SERINE_THREONINE-PROTEIN KINASE PINK1, MITOCHONDRIAL"/>
    <property type="match status" value="1"/>
</dbReference>
<keyword evidence="10" id="KW-0812">Transmembrane</keyword>
<keyword evidence="6" id="KW-0963">Cytoplasm</keyword>
<keyword evidence="22" id="KW-0472">Membrane</keyword>
<comment type="subunit">
    <text evidence="26">Upon mitochondrial depolarization, it forms a supercomplex with TOM and TIM23 complexes. PINK1-TOM-TIM23 supercomplex formation requires PINK1 interaction with TOMM20 and TOMM70 and is critical for PINK1 stabilization at the outer mitochondrial membrane, kinase activation and downstream mitophagy. Upon mitochondrial depolarization, interacts with TIMM23; the interaction is required for PINK1 accumulation at the outer mitochondrial membrane, kinase activation by autophosphorylation and PRKN recruitement to mitochondria. Interacts with PRKN. Interacts with FBXO7. Forms a complex with PRKN and PARK7. Interacts with NENF.</text>
</comment>
<comment type="subcellular location">
    <subcellularLocation>
        <location evidence="3">Cytoplasm</location>
        <location evidence="3">Cytosol</location>
    </subcellularLocation>
    <subcellularLocation>
        <location evidence="2">Mitochondrion inner membrane</location>
        <topology evidence="2">Single-pass membrane protein</topology>
    </subcellularLocation>
    <subcellularLocation>
        <location evidence="4">Mitochondrion outer membrane</location>
        <topology evidence="4">Single-pass membrane protein</topology>
    </subcellularLocation>
</comment>
<evidence type="ECO:0000256" key="20">
    <source>
        <dbReference type="ARBA" id="ARBA00023006"/>
    </source>
</evidence>
<keyword evidence="14" id="KW-1000">Mitochondrion outer membrane</keyword>
<proteinExistence type="inferred from homology"/>
<gene>
    <name evidence="30" type="ORF">AGOR_G00080100</name>
</gene>
<evidence type="ECO:0000256" key="11">
    <source>
        <dbReference type="ARBA" id="ARBA00022723"/>
    </source>
</evidence>
<dbReference type="FunFam" id="1.10.510.10:FF:000418">
    <property type="entry name" value="PTEN induced kinase 1"/>
    <property type="match status" value="1"/>
</dbReference>
<dbReference type="GO" id="GO:0046872">
    <property type="term" value="F:metal ion binding"/>
    <property type="evidence" value="ECO:0007669"/>
    <property type="project" value="UniProtKB-KW"/>
</dbReference>
<evidence type="ECO:0000256" key="13">
    <source>
        <dbReference type="ARBA" id="ARBA00022777"/>
    </source>
</evidence>
<evidence type="ECO:0000256" key="9">
    <source>
        <dbReference type="ARBA" id="ARBA00022679"/>
    </source>
</evidence>
<evidence type="ECO:0000256" key="8">
    <source>
        <dbReference type="ARBA" id="ARBA00022553"/>
    </source>
</evidence>
<comment type="similarity">
    <text evidence="23">Belongs to the protein kinase superfamily.</text>
</comment>
<dbReference type="InterPro" id="IPR000719">
    <property type="entry name" value="Prot_kinase_dom"/>
</dbReference>
<keyword evidence="11" id="KW-0479">Metal-binding</keyword>
<dbReference type="AlphaFoldDB" id="A0A8T3DQA5"/>
<feature type="domain" description="Protein kinase" evidence="29">
    <location>
        <begin position="143"/>
        <end position="497"/>
    </location>
</feature>
<protein>
    <recommendedName>
        <fullName evidence="28">Serine/threonine-protein kinase PINK1, mitochondrial</fullName>
        <ecNumber evidence="5">2.7.11.1</ecNumber>
    </recommendedName>
    <alternativeName>
        <fullName evidence="27">Serine/threonine-protein kinase Pink1, mitochondrial</fullName>
    </alternativeName>
</protein>
<dbReference type="GO" id="GO:0005829">
    <property type="term" value="C:cytosol"/>
    <property type="evidence" value="ECO:0007669"/>
    <property type="project" value="UniProtKB-SubCell"/>
</dbReference>
<dbReference type="InterPro" id="IPR040110">
    <property type="entry name" value="PINK1_STKc"/>
</dbReference>
<reference evidence="30" key="1">
    <citation type="submission" date="2021-01" db="EMBL/GenBank/DDBJ databases">
        <authorList>
            <person name="Zahm M."/>
            <person name="Roques C."/>
            <person name="Cabau C."/>
            <person name="Klopp C."/>
            <person name="Donnadieu C."/>
            <person name="Jouanno E."/>
            <person name="Lampietro C."/>
            <person name="Louis A."/>
            <person name="Herpin A."/>
            <person name="Echchiki A."/>
            <person name="Berthelot C."/>
            <person name="Parey E."/>
            <person name="Roest-Crollius H."/>
            <person name="Braasch I."/>
            <person name="Postlethwait J."/>
            <person name="Bobe J."/>
            <person name="Montfort J."/>
            <person name="Bouchez O."/>
            <person name="Begum T."/>
            <person name="Mejri S."/>
            <person name="Adams A."/>
            <person name="Chen W.-J."/>
            <person name="Guiguen Y."/>
        </authorList>
    </citation>
    <scope>NUCLEOTIDE SEQUENCE</scope>
    <source>
        <tissue evidence="30">Blood</tissue>
    </source>
</reference>
<accession>A0A8T3DQA5</accession>
<dbReference type="GO" id="GO:0090141">
    <property type="term" value="P:positive regulation of mitochondrial fission"/>
    <property type="evidence" value="ECO:0007669"/>
    <property type="project" value="TreeGrafter"/>
</dbReference>
<evidence type="ECO:0000256" key="10">
    <source>
        <dbReference type="ARBA" id="ARBA00022692"/>
    </source>
</evidence>
<dbReference type="GO" id="GO:0006950">
    <property type="term" value="P:response to stress"/>
    <property type="evidence" value="ECO:0007669"/>
    <property type="project" value="UniProtKB-ARBA"/>
</dbReference>
<evidence type="ECO:0000256" key="24">
    <source>
        <dbReference type="ARBA" id="ARBA00047899"/>
    </source>
</evidence>
<evidence type="ECO:0000256" key="26">
    <source>
        <dbReference type="ARBA" id="ARBA00062732"/>
    </source>
</evidence>
<evidence type="ECO:0000256" key="28">
    <source>
        <dbReference type="ARBA" id="ARBA00074253"/>
    </source>
</evidence>
<keyword evidence="19" id="KW-1133">Transmembrane helix</keyword>
<comment type="caution">
    <text evidence="30">The sequence shown here is derived from an EMBL/GenBank/DDBJ whole genome shotgun (WGS) entry which is preliminary data.</text>
</comment>
<dbReference type="Proteomes" id="UP000829720">
    <property type="component" value="Unassembled WGS sequence"/>
</dbReference>
<comment type="catalytic activity">
    <reaction evidence="25">
        <text>L-seryl-[protein] + ATP = O-phospho-L-seryl-[protein] + ADP + H(+)</text>
        <dbReference type="Rhea" id="RHEA:17989"/>
        <dbReference type="Rhea" id="RHEA-COMP:9863"/>
        <dbReference type="Rhea" id="RHEA-COMP:11604"/>
        <dbReference type="ChEBI" id="CHEBI:15378"/>
        <dbReference type="ChEBI" id="CHEBI:29999"/>
        <dbReference type="ChEBI" id="CHEBI:30616"/>
        <dbReference type="ChEBI" id="CHEBI:83421"/>
        <dbReference type="ChEBI" id="CHEBI:456216"/>
        <dbReference type="EC" id="2.7.11.1"/>
    </reaction>
</comment>
<keyword evidence="17" id="KW-0460">Magnesium</keyword>
<dbReference type="GO" id="GO:0004674">
    <property type="term" value="F:protein serine/threonine kinase activity"/>
    <property type="evidence" value="ECO:0007669"/>
    <property type="project" value="UniProtKB-KW"/>
</dbReference>
<evidence type="ECO:0000256" key="15">
    <source>
        <dbReference type="ARBA" id="ARBA00022792"/>
    </source>
</evidence>
<keyword evidence="18" id="KW-0809">Transit peptide</keyword>
<evidence type="ECO:0000256" key="16">
    <source>
        <dbReference type="ARBA" id="ARBA00022840"/>
    </source>
</evidence>
<keyword evidence="31" id="KW-1185">Reference proteome</keyword>
<dbReference type="Gene3D" id="1.10.510.10">
    <property type="entry name" value="Transferase(Phosphotransferase) domain 1"/>
    <property type="match status" value="1"/>
</dbReference>
<keyword evidence="20" id="KW-0072">Autophagy</keyword>
<keyword evidence="9" id="KW-0808">Transferase</keyword>
<evidence type="ECO:0000256" key="5">
    <source>
        <dbReference type="ARBA" id="ARBA00012513"/>
    </source>
</evidence>
<dbReference type="OrthoDB" id="1405469at2759"/>
<evidence type="ECO:0000256" key="22">
    <source>
        <dbReference type="ARBA" id="ARBA00023136"/>
    </source>
</evidence>
<organism evidence="30 31">
    <name type="scientific">Albula goreensis</name>
    <dbReference type="NCBI Taxonomy" id="1534307"/>
    <lineage>
        <taxon>Eukaryota</taxon>
        <taxon>Metazoa</taxon>
        <taxon>Chordata</taxon>
        <taxon>Craniata</taxon>
        <taxon>Vertebrata</taxon>
        <taxon>Euteleostomi</taxon>
        <taxon>Actinopterygii</taxon>
        <taxon>Neopterygii</taxon>
        <taxon>Teleostei</taxon>
        <taxon>Albuliformes</taxon>
        <taxon>Albulidae</taxon>
        <taxon>Albula</taxon>
    </lineage>
</organism>
<dbReference type="GO" id="GO:0005743">
    <property type="term" value="C:mitochondrial inner membrane"/>
    <property type="evidence" value="ECO:0007669"/>
    <property type="project" value="UniProtKB-SubCell"/>
</dbReference>
<dbReference type="GO" id="GO:0000422">
    <property type="term" value="P:autophagy of mitochondrion"/>
    <property type="evidence" value="ECO:0007669"/>
    <property type="project" value="TreeGrafter"/>
</dbReference>
<dbReference type="GO" id="GO:0005524">
    <property type="term" value="F:ATP binding"/>
    <property type="evidence" value="ECO:0007669"/>
    <property type="project" value="UniProtKB-KW"/>
</dbReference>
<name>A0A8T3DQA5_9TELE</name>
<evidence type="ECO:0000256" key="4">
    <source>
        <dbReference type="ARBA" id="ARBA00004572"/>
    </source>
</evidence>